<dbReference type="InterPro" id="IPR010744">
    <property type="entry name" value="Phage_CI_N"/>
</dbReference>
<dbReference type="OrthoDB" id="7011085at2"/>
<feature type="domain" description="Bacteriophage CI repressor N-terminal" evidence="1">
    <location>
        <begin position="63"/>
        <end position="107"/>
    </location>
</feature>
<proteinExistence type="predicted"/>
<dbReference type="AlphaFoldDB" id="A0A482IL53"/>
<evidence type="ECO:0000313" key="3">
    <source>
        <dbReference type="Proteomes" id="UP000253772"/>
    </source>
</evidence>
<evidence type="ECO:0000313" key="2">
    <source>
        <dbReference type="EMBL" id="QBP09835.1"/>
    </source>
</evidence>
<reference evidence="2 3" key="1">
    <citation type="submission" date="2019-03" db="EMBL/GenBank/DDBJ databases">
        <title>Comparative insights into the high quality Complete genome sequence of highly metal resistant Cupriavidus metallidurans strain BS1 isolated from a gold-copper mine.</title>
        <authorList>
            <person name="Mazhar H.S."/>
            <person name="Rensing C."/>
        </authorList>
    </citation>
    <scope>NUCLEOTIDE SEQUENCE [LARGE SCALE GENOMIC DNA]</scope>
    <source>
        <strain evidence="2 3">BS1</strain>
    </source>
</reference>
<name>A0A482IL53_9BURK</name>
<dbReference type="InterPro" id="IPR010982">
    <property type="entry name" value="Lambda_DNA-bd_dom_sf"/>
</dbReference>
<dbReference type="EMBL" id="CP037900">
    <property type="protein sequence ID" value="QBP09835.1"/>
    <property type="molecule type" value="Genomic_DNA"/>
</dbReference>
<accession>A0A482IL53</accession>
<dbReference type="SUPFAM" id="SSF47413">
    <property type="entry name" value="lambda repressor-like DNA-binding domains"/>
    <property type="match status" value="1"/>
</dbReference>
<sequence length="179" mass="19137">MFAPSEGHRHLAECRLSCRSERDGVSELLLNILSNAIRKLKFMSNYQERFAEEIERVGGVSAVASSLGVARNTIYNWIAKGNVPLASLMGLASLLGVDVNYVLTGQRSSADLSTEESLLLSRYRQASPAVKLAVQGALLGGTAPAGSTFVTHGNVGQVIHGDVVNTEPLFVGGEPKKRK</sequence>
<organism evidence="2 3">
    <name type="scientific">Cupriavidus metallidurans</name>
    <dbReference type="NCBI Taxonomy" id="119219"/>
    <lineage>
        <taxon>Bacteria</taxon>
        <taxon>Pseudomonadati</taxon>
        <taxon>Pseudomonadota</taxon>
        <taxon>Betaproteobacteria</taxon>
        <taxon>Burkholderiales</taxon>
        <taxon>Burkholderiaceae</taxon>
        <taxon>Cupriavidus</taxon>
    </lineage>
</organism>
<gene>
    <name evidence="2" type="ORF">DDF84_008710</name>
</gene>
<protein>
    <recommendedName>
        <fullName evidence="1">Bacteriophage CI repressor N-terminal domain-containing protein</fullName>
    </recommendedName>
</protein>
<dbReference type="Gene3D" id="1.10.260.40">
    <property type="entry name" value="lambda repressor-like DNA-binding domains"/>
    <property type="match status" value="1"/>
</dbReference>
<evidence type="ECO:0000259" key="1">
    <source>
        <dbReference type="Pfam" id="PF07022"/>
    </source>
</evidence>
<dbReference type="GO" id="GO:0003677">
    <property type="term" value="F:DNA binding"/>
    <property type="evidence" value="ECO:0007669"/>
    <property type="project" value="InterPro"/>
</dbReference>
<dbReference type="GO" id="GO:0045892">
    <property type="term" value="P:negative regulation of DNA-templated transcription"/>
    <property type="evidence" value="ECO:0007669"/>
    <property type="project" value="InterPro"/>
</dbReference>
<dbReference type="Pfam" id="PF07022">
    <property type="entry name" value="Phage_CI_repr"/>
    <property type="match status" value="1"/>
</dbReference>
<dbReference type="Proteomes" id="UP000253772">
    <property type="component" value="Chromosome c1"/>
</dbReference>